<dbReference type="Proteomes" id="UP000075809">
    <property type="component" value="Unassembled WGS sequence"/>
</dbReference>
<gene>
    <name evidence="1" type="ORF">ALC60_06691</name>
</gene>
<evidence type="ECO:0000313" key="1">
    <source>
        <dbReference type="EMBL" id="KYQ54402.1"/>
    </source>
</evidence>
<keyword evidence="2" id="KW-1185">Reference proteome</keyword>
<accession>A0A151X1X0</accession>
<dbReference type="STRING" id="64791.A0A151X1X0"/>
<protein>
    <submittedName>
        <fullName evidence="1">Uncharacterized protein</fullName>
    </submittedName>
</protein>
<sequence>MGGIEAPEVMENGTVSLEKELINRERDVQIQWENSRLEKARYNEKYKEIRDKERGPMYLKEERLELIRKGD</sequence>
<organism evidence="1 2">
    <name type="scientific">Mycetomoellerius zeteki</name>
    <dbReference type="NCBI Taxonomy" id="64791"/>
    <lineage>
        <taxon>Eukaryota</taxon>
        <taxon>Metazoa</taxon>
        <taxon>Ecdysozoa</taxon>
        <taxon>Arthropoda</taxon>
        <taxon>Hexapoda</taxon>
        <taxon>Insecta</taxon>
        <taxon>Pterygota</taxon>
        <taxon>Neoptera</taxon>
        <taxon>Endopterygota</taxon>
        <taxon>Hymenoptera</taxon>
        <taxon>Apocrita</taxon>
        <taxon>Aculeata</taxon>
        <taxon>Formicoidea</taxon>
        <taxon>Formicidae</taxon>
        <taxon>Myrmicinae</taxon>
        <taxon>Mycetomoellerius</taxon>
    </lineage>
</organism>
<reference evidence="1 2" key="1">
    <citation type="submission" date="2015-09" db="EMBL/GenBank/DDBJ databases">
        <title>Trachymyrmex zeteki WGS genome.</title>
        <authorList>
            <person name="Nygaard S."/>
            <person name="Hu H."/>
            <person name="Boomsma J."/>
            <person name="Zhang G."/>
        </authorList>
    </citation>
    <scope>NUCLEOTIDE SEQUENCE [LARGE SCALE GENOMIC DNA]</scope>
    <source>
        <strain evidence="1">Tzet28-1</strain>
        <tissue evidence="1">Whole body</tissue>
    </source>
</reference>
<proteinExistence type="predicted"/>
<dbReference type="AlphaFoldDB" id="A0A151X1X0"/>
<name>A0A151X1X0_9HYME</name>
<dbReference type="EMBL" id="KQ982584">
    <property type="protein sequence ID" value="KYQ54402.1"/>
    <property type="molecule type" value="Genomic_DNA"/>
</dbReference>
<evidence type="ECO:0000313" key="2">
    <source>
        <dbReference type="Proteomes" id="UP000075809"/>
    </source>
</evidence>